<dbReference type="GO" id="GO:0032259">
    <property type="term" value="P:methylation"/>
    <property type="evidence" value="ECO:0007669"/>
    <property type="project" value="UniProtKB-KW"/>
</dbReference>
<dbReference type="NCBIfam" id="TIGR01444">
    <property type="entry name" value="fkbM_fam"/>
    <property type="match status" value="1"/>
</dbReference>
<gene>
    <name evidence="2" type="ORF">ACFPIE_07575</name>
</gene>
<evidence type="ECO:0000313" key="2">
    <source>
        <dbReference type="EMBL" id="MFC5343768.1"/>
    </source>
</evidence>
<protein>
    <submittedName>
        <fullName evidence="2">FkbM family methyltransferase</fullName>
    </submittedName>
</protein>
<dbReference type="SUPFAM" id="SSF53335">
    <property type="entry name" value="S-adenosyl-L-methionine-dependent methyltransferases"/>
    <property type="match status" value="1"/>
</dbReference>
<reference evidence="3" key="1">
    <citation type="journal article" date="2019" name="Int. J. Syst. Evol. Microbiol.">
        <title>The Global Catalogue of Microorganisms (GCM) 10K type strain sequencing project: providing services to taxonomists for standard genome sequencing and annotation.</title>
        <authorList>
            <consortium name="The Broad Institute Genomics Platform"/>
            <consortium name="The Broad Institute Genome Sequencing Center for Infectious Disease"/>
            <person name="Wu L."/>
            <person name="Ma J."/>
        </authorList>
    </citation>
    <scope>NUCLEOTIDE SEQUENCE [LARGE SCALE GENOMIC DNA]</scope>
    <source>
        <strain evidence="3">JCM 12125</strain>
    </source>
</reference>
<comment type="caution">
    <text evidence="2">The sequence shown here is derived from an EMBL/GenBank/DDBJ whole genome shotgun (WGS) entry which is preliminary data.</text>
</comment>
<keyword evidence="2" id="KW-0489">Methyltransferase</keyword>
<dbReference type="InterPro" id="IPR029063">
    <property type="entry name" value="SAM-dependent_MTases_sf"/>
</dbReference>
<accession>A0ABW0FS38</accession>
<keyword evidence="2" id="KW-0808">Transferase</keyword>
<dbReference type="EMBL" id="JBHSLF010000014">
    <property type="protein sequence ID" value="MFC5343768.1"/>
    <property type="molecule type" value="Genomic_DNA"/>
</dbReference>
<dbReference type="InterPro" id="IPR006342">
    <property type="entry name" value="FkbM_mtfrase"/>
</dbReference>
<evidence type="ECO:0000259" key="1">
    <source>
        <dbReference type="Pfam" id="PF05050"/>
    </source>
</evidence>
<dbReference type="Gene3D" id="3.40.50.150">
    <property type="entry name" value="Vaccinia Virus protein VP39"/>
    <property type="match status" value="1"/>
</dbReference>
<keyword evidence="3" id="KW-1185">Reference proteome</keyword>
<feature type="domain" description="Methyltransferase FkbM" evidence="1">
    <location>
        <begin position="65"/>
        <end position="213"/>
    </location>
</feature>
<evidence type="ECO:0000313" key="3">
    <source>
        <dbReference type="Proteomes" id="UP001596152"/>
    </source>
</evidence>
<organism evidence="2 3">
    <name type="scientific">Brevundimonas staleyi</name>
    <dbReference type="NCBI Taxonomy" id="74326"/>
    <lineage>
        <taxon>Bacteria</taxon>
        <taxon>Pseudomonadati</taxon>
        <taxon>Pseudomonadota</taxon>
        <taxon>Alphaproteobacteria</taxon>
        <taxon>Caulobacterales</taxon>
        <taxon>Caulobacteraceae</taxon>
        <taxon>Brevundimonas</taxon>
    </lineage>
</organism>
<dbReference type="Pfam" id="PF05050">
    <property type="entry name" value="Methyltransf_21"/>
    <property type="match status" value="1"/>
</dbReference>
<name>A0ABW0FS38_9CAUL</name>
<dbReference type="RefSeq" id="WP_374035987.1">
    <property type="nucleotide sequence ID" value="NZ_CP169082.1"/>
</dbReference>
<dbReference type="GO" id="GO:0008168">
    <property type="term" value="F:methyltransferase activity"/>
    <property type="evidence" value="ECO:0007669"/>
    <property type="project" value="UniProtKB-KW"/>
</dbReference>
<proteinExistence type="predicted"/>
<dbReference type="InterPro" id="IPR052514">
    <property type="entry name" value="SAM-dependent_MTase"/>
</dbReference>
<dbReference type="Proteomes" id="UP001596152">
    <property type="component" value="Unassembled WGS sequence"/>
</dbReference>
<dbReference type="PANTHER" id="PTHR34203">
    <property type="entry name" value="METHYLTRANSFERASE, FKBM FAMILY PROTEIN"/>
    <property type="match status" value="1"/>
</dbReference>
<sequence>MTATTPPTSTATPEIIQGHEGRYAFSNPEDYIARHLRHYGQWEINLCLELLKVLPRREAVIRGADAGANIGLFSIQMMSLATKHRMPMQIDAFEVQPAIYADLVRNIELNDFQDVIRPLHQGVGRTSGVIEVEAADPRALDNAGAFSLRADVREHFALTVPTVEKVQIPIAPLASGYDFIKIDVEGMELDIIQGAEDILRAERPAVIVEAWGPEKAPWFQAEADVLLSLLRDIYPRELPMGENTLFWS</sequence>
<dbReference type="PANTHER" id="PTHR34203:SF15">
    <property type="entry name" value="SLL1173 PROTEIN"/>
    <property type="match status" value="1"/>
</dbReference>